<evidence type="ECO:0000313" key="2">
    <source>
        <dbReference type="EMBL" id="NJP93704.1"/>
    </source>
</evidence>
<evidence type="ECO:0000313" key="3">
    <source>
        <dbReference type="Proteomes" id="UP000696294"/>
    </source>
</evidence>
<dbReference type="EMBL" id="JAATEP010000024">
    <property type="protein sequence ID" value="NJP93704.1"/>
    <property type="molecule type" value="Genomic_DNA"/>
</dbReference>
<feature type="region of interest" description="Disordered" evidence="1">
    <location>
        <begin position="1"/>
        <end position="24"/>
    </location>
</feature>
<sequence>MSEQGDWRELRDRRMAEPGAAEAYEASRLAYERGRAVRAMREERDWSPNKTSRCAARREPPPDA</sequence>
<evidence type="ECO:0000256" key="1">
    <source>
        <dbReference type="SAM" id="MobiDB-lite"/>
    </source>
</evidence>
<reference evidence="2 3" key="1">
    <citation type="submission" date="2020-03" db="EMBL/GenBank/DDBJ databases">
        <title>WGS of actinomycetes isolated from Thailand.</title>
        <authorList>
            <person name="Thawai C."/>
        </authorList>
    </citation>
    <scope>NUCLEOTIDE SEQUENCE [LARGE SCALE GENOMIC DNA]</scope>
    <source>
        <strain evidence="2 3">FMUSA5-5</strain>
    </source>
</reference>
<feature type="region of interest" description="Disordered" evidence="1">
    <location>
        <begin position="39"/>
        <end position="64"/>
    </location>
</feature>
<organism evidence="2 3">
    <name type="scientific">Nonomuraea composti</name>
    <dbReference type="NCBI Taxonomy" id="2720023"/>
    <lineage>
        <taxon>Bacteria</taxon>
        <taxon>Bacillati</taxon>
        <taxon>Actinomycetota</taxon>
        <taxon>Actinomycetes</taxon>
        <taxon>Streptosporangiales</taxon>
        <taxon>Streptosporangiaceae</taxon>
        <taxon>Nonomuraea</taxon>
    </lineage>
</organism>
<accession>A0ABX1BBH4</accession>
<dbReference type="Proteomes" id="UP000696294">
    <property type="component" value="Unassembled WGS sequence"/>
</dbReference>
<feature type="compositionally biased region" description="Basic and acidic residues" evidence="1">
    <location>
        <begin position="1"/>
        <end position="16"/>
    </location>
</feature>
<evidence type="ECO:0008006" key="4">
    <source>
        <dbReference type="Google" id="ProtNLM"/>
    </source>
</evidence>
<gene>
    <name evidence="2" type="ORF">HCN51_30400</name>
</gene>
<name>A0ABX1BBH4_9ACTN</name>
<proteinExistence type="predicted"/>
<keyword evidence="3" id="KW-1185">Reference proteome</keyword>
<dbReference type="RefSeq" id="WP_168013989.1">
    <property type="nucleotide sequence ID" value="NZ_JAATEP010000024.1"/>
</dbReference>
<comment type="caution">
    <text evidence="2">The sequence shown here is derived from an EMBL/GenBank/DDBJ whole genome shotgun (WGS) entry which is preliminary data.</text>
</comment>
<protein>
    <recommendedName>
        <fullName evidence="4">XRE family transcriptional regulator</fullName>
    </recommendedName>
</protein>